<dbReference type="InterPro" id="IPR044929">
    <property type="entry name" value="DNA/RNA_non-sp_Endonuclease_sf"/>
</dbReference>
<dbReference type="GO" id="GO:0003676">
    <property type="term" value="F:nucleic acid binding"/>
    <property type="evidence" value="ECO:0007669"/>
    <property type="project" value="InterPro"/>
</dbReference>
<dbReference type="InterPro" id="IPR020821">
    <property type="entry name" value="ENPP1-3/EXOG-like_nuc-like"/>
</dbReference>
<dbReference type="AlphaFoldDB" id="A0A8K1GEJ0"/>
<accession>A0A8K1GEJ0</accession>
<dbReference type="EMBL" id="SWJQ01000275">
    <property type="protein sequence ID" value="TRZ17280.1"/>
    <property type="molecule type" value="Genomic_DNA"/>
</dbReference>
<gene>
    <name evidence="3" type="ORF">HGM15179_009832</name>
</gene>
<dbReference type="Pfam" id="PF01223">
    <property type="entry name" value="Endonuclease_NS"/>
    <property type="match status" value="1"/>
</dbReference>
<dbReference type="InterPro" id="IPR001604">
    <property type="entry name" value="Endo_G_ENPP1-like_dom"/>
</dbReference>
<dbReference type="PANTHER" id="PTHR21472">
    <property type="entry name" value="ENDONUCLEASE DOMAIN-CONTAINING 1 PROTEIN ENDOD1"/>
    <property type="match status" value="1"/>
</dbReference>
<dbReference type="SMART" id="SM00892">
    <property type="entry name" value="Endonuclease_NS"/>
    <property type="match status" value="1"/>
</dbReference>
<comment type="caution">
    <text evidence="3">The sequence shown here is derived from an EMBL/GenBank/DDBJ whole genome shotgun (WGS) entry which is preliminary data.</text>
</comment>
<dbReference type="InterPro" id="IPR039015">
    <property type="entry name" value="ENDOD1"/>
</dbReference>
<evidence type="ECO:0000259" key="1">
    <source>
        <dbReference type="SMART" id="SM00477"/>
    </source>
</evidence>
<feature type="domain" description="ENPP1-3/EXOG-like endonuclease/phosphodiesterase" evidence="1">
    <location>
        <begin position="113"/>
        <end position="268"/>
    </location>
</feature>
<dbReference type="GO" id="GO:0046872">
    <property type="term" value="F:metal ion binding"/>
    <property type="evidence" value="ECO:0007669"/>
    <property type="project" value="InterPro"/>
</dbReference>
<keyword evidence="4" id="KW-1185">Reference proteome</keyword>
<evidence type="ECO:0000313" key="4">
    <source>
        <dbReference type="Proteomes" id="UP000796761"/>
    </source>
</evidence>
<protein>
    <submittedName>
        <fullName evidence="3">Uncharacterized protein</fullName>
    </submittedName>
</protein>
<evidence type="ECO:0000313" key="3">
    <source>
        <dbReference type="EMBL" id="TRZ17280.1"/>
    </source>
</evidence>
<reference evidence="3" key="1">
    <citation type="submission" date="2019-04" db="EMBL/GenBank/DDBJ databases">
        <title>Genome assembly of Zosterops borbonicus 15179.</title>
        <authorList>
            <person name="Leroy T."/>
            <person name="Anselmetti Y."/>
            <person name="Tilak M.-K."/>
            <person name="Nabholz B."/>
        </authorList>
    </citation>
    <scope>NUCLEOTIDE SEQUENCE</scope>
    <source>
        <strain evidence="3">HGM_15179</strain>
        <tissue evidence="3">Muscle</tissue>
    </source>
</reference>
<dbReference type="Gene3D" id="3.40.570.10">
    <property type="entry name" value="Extracellular Endonuclease, subunit A"/>
    <property type="match status" value="1"/>
</dbReference>
<evidence type="ECO:0000259" key="2">
    <source>
        <dbReference type="SMART" id="SM00892"/>
    </source>
</evidence>
<dbReference type="PANTHER" id="PTHR21472:SF26">
    <property type="entry name" value="ENDONUCLEASE DOMAIN CONTAINING 1"/>
    <property type="match status" value="1"/>
</dbReference>
<organism evidence="3 4">
    <name type="scientific">Zosterops borbonicus</name>
    <dbReference type="NCBI Taxonomy" id="364589"/>
    <lineage>
        <taxon>Eukaryota</taxon>
        <taxon>Metazoa</taxon>
        <taxon>Chordata</taxon>
        <taxon>Craniata</taxon>
        <taxon>Vertebrata</taxon>
        <taxon>Euteleostomi</taxon>
        <taxon>Archelosauria</taxon>
        <taxon>Archosauria</taxon>
        <taxon>Dinosauria</taxon>
        <taxon>Saurischia</taxon>
        <taxon>Theropoda</taxon>
        <taxon>Coelurosauria</taxon>
        <taxon>Aves</taxon>
        <taxon>Neognathae</taxon>
        <taxon>Neoaves</taxon>
        <taxon>Telluraves</taxon>
        <taxon>Australaves</taxon>
        <taxon>Passeriformes</taxon>
        <taxon>Sylvioidea</taxon>
        <taxon>Zosteropidae</taxon>
        <taxon>Zosterops</taxon>
    </lineage>
</organism>
<dbReference type="SUPFAM" id="SSF54060">
    <property type="entry name" value="His-Me finger endonucleases"/>
    <property type="match status" value="1"/>
</dbReference>
<feature type="domain" description="DNA/RNA non-specific endonuclease/pyrophosphatase/phosphodiesterase" evidence="2">
    <location>
        <begin position="61"/>
        <end position="268"/>
    </location>
</feature>
<dbReference type="Proteomes" id="UP000796761">
    <property type="component" value="Unassembled WGS sequence"/>
</dbReference>
<dbReference type="GO" id="GO:0016787">
    <property type="term" value="F:hydrolase activity"/>
    <property type="evidence" value="ECO:0007669"/>
    <property type="project" value="InterPro"/>
</dbReference>
<sequence length="275" mass="30799">MTIGGMTREISGHFGSSAMPVMENCIDPLAGDRAGGSVWCLWVSGGKQKIRRRHKLTMSAWMIRSDVSQAQQPVTELVNLTFSTKATKSSNEGNQVWPNPRADEINLSQGYGKREFYQKAIQDHSTANWPELGYHPRLQKPSCHLSSSGHQSGNNKWSTFILSNIRPQDKTLNKGAWRHYETDTMVQLTQGCTTTYVITSAVPGSTYISNERVNVPSHIWSAACCQTNTILKTWEVIEENNRNQVQNLTLGQLEARLTQLYGRGKVSLFHSAHPH</sequence>
<name>A0A8K1GEJ0_9PASS</name>
<dbReference type="SMART" id="SM00477">
    <property type="entry name" value="NUC"/>
    <property type="match status" value="1"/>
</dbReference>
<dbReference type="InterPro" id="IPR044925">
    <property type="entry name" value="His-Me_finger_sf"/>
</dbReference>
<dbReference type="OrthoDB" id="69221at2759"/>
<proteinExistence type="predicted"/>